<dbReference type="EMBL" id="CTEN01000001">
    <property type="protein sequence ID" value="CQR23870.1"/>
    <property type="molecule type" value="Genomic_DNA"/>
</dbReference>
<evidence type="ECO:0000313" key="2">
    <source>
        <dbReference type="EMBL" id="CQR23870.1"/>
    </source>
</evidence>
<gene>
    <name evidence="2" type="ORF">BN1356_00239</name>
</gene>
<sequence>MVKNKTLDVTKKFLAILILLLVPRFITSQFYALSFLFEWGPPLIFTGLLILLIGQEFFGKWKKINIWKPIFLSYLAYLLWGAIHVIVIVWEMLAKA</sequence>
<evidence type="ECO:0000313" key="3">
    <source>
        <dbReference type="Proteomes" id="UP000198604"/>
    </source>
</evidence>
<feature type="transmembrane region" description="Helical" evidence="1">
    <location>
        <begin position="70"/>
        <end position="90"/>
    </location>
</feature>
<feature type="transmembrane region" description="Helical" evidence="1">
    <location>
        <begin position="39"/>
        <end position="58"/>
    </location>
</feature>
<accession>A0A0E4H3G8</accession>
<evidence type="ECO:0000256" key="1">
    <source>
        <dbReference type="SAM" id="Phobius"/>
    </source>
</evidence>
<keyword evidence="1" id="KW-0472">Membrane</keyword>
<name>A0A0E4H3G8_9STRE</name>
<keyword evidence="1" id="KW-1133">Transmembrane helix</keyword>
<dbReference type="RefSeq" id="WP_093649610.1">
    <property type="nucleotide sequence ID" value="NZ_CTEN01000001.1"/>
</dbReference>
<organism evidence="2 3">
    <name type="scientific">Streptococcus varani</name>
    <dbReference type="NCBI Taxonomy" id="1608583"/>
    <lineage>
        <taxon>Bacteria</taxon>
        <taxon>Bacillati</taxon>
        <taxon>Bacillota</taxon>
        <taxon>Bacilli</taxon>
        <taxon>Lactobacillales</taxon>
        <taxon>Streptococcaceae</taxon>
        <taxon>Streptococcus</taxon>
    </lineage>
</organism>
<keyword evidence="1" id="KW-0812">Transmembrane</keyword>
<keyword evidence="3" id="KW-1185">Reference proteome</keyword>
<reference evidence="3" key="1">
    <citation type="submission" date="2015-03" db="EMBL/GenBank/DDBJ databases">
        <authorList>
            <person name="Urmite Genomes"/>
        </authorList>
    </citation>
    <scope>NUCLEOTIDE SEQUENCE [LARGE SCALE GENOMIC DNA]</scope>
    <source>
        <strain evidence="3">FF10</strain>
    </source>
</reference>
<dbReference type="Proteomes" id="UP000198604">
    <property type="component" value="Unassembled WGS sequence"/>
</dbReference>
<dbReference type="AlphaFoldDB" id="A0A0E4H3G8"/>
<protein>
    <submittedName>
        <fullName evidence="2">Uncharacterized protein</fullName>
    </submittedName>
</protein>
<dbReference type="STRING" id="1608583.BN1356_00239"/>
<proteinExistence type="predicted"/>
<feature type="transmembrane region" description="Helical" evidence="1">
    <location>
        <begin position="12"/>
        <end position="33"/>
    </location>
</feature>